<dbReference type="InterPro" id="IPR057495">
    <property type="entry name" value="AAA_lid_BCS1"/>
</dbReference>
<dbReference type="EnsemblProtists" id="EOD05936">
    <property type="protein sequence ID" value="EOD05936"/>
    <property type="gene ID" value="EMIHUDRAFT_68829"/>
</dbReference>
<dbReference type="Proteomes" id="UP000013827">
    <property type="component" value="Unassembled WGS sequence"/>
</dbReference>
<dbReference type="InterPro" id="IPR050747">
    <property type="entry name" value="Mitochondrial_chaperone_BCS1"/>
</dbReference>
<evidence type="ECO:0000313" key="7">
    <source>
        <dbReference type="Proteomes" id="UP000013827"/>
    </source>
</evidence>
<dbReference type="GeneID" id="17267137"/>
<evidence type="ECO:0000313" key="6">
    <source>
        <dbReference type="EnsemblProtists" id="EOD05936"/>
    </source>
</evidence>
<protein>
    <recommendedName>
        <fullName evidence="5">AAA+ ATPase domain-containing protein</fullName>
    </recommendedName>
</protein>
<evidence type="ECO:0000256" key="4">
    <source>
        <dbReference type="RuleBase" id="RU003651"/>
    </source>
</evidence>
<dbReference type="GeneID" id="17252149"/>
<dbReference type="OMA" id="ANDEKWE"/>
<feature type="domain" description="AAA+ ATPase" evidence="5">
    <location>
        <begin position="56"/>
        <end position="186"/>
    </location>
</feature>
<dbReference type="KEGG" id="ehx:EMIHUDRAFT_68829"/>
<dbReference type="Gene3D" id="3.40.50.300">
    <property type="entry name" value="P-loop containing nucleotide triphosphate hydrolases"/>
    <property type="match status" value="1"/>
</dbReference>
<dbReference type="EnsemblProtists" id="EOD21592">
    <property type="protein sequence ID" value="EOD21592"/>
    <property type="gene ID" value="EMIHUDRAFT_74848"/>
</dbReference>
<dbReference type="RefSeq" id="XP_005758365.1">
    <property type="nucleotide sequence ID" value="XM_005758308.1"/>
</dbReference>
<dbReference type="AlphaFoldDB" id="A0A0D3I3V1"/>
<dbReference type="KEGG" id="ehx:EMIHUDRAFT_74848"/>
<accession>A0A0D3I3V1</accession>
<sequence>IYFTDEYGGWNRVASKPRRPLGSVVLGREGQGSELLADCSRFLGAEPWYAARGIPYRRGYLLHGPPGTGKTSLVAALAGELQLPIYVVSLSSARLTDDSFAEALAGAARRCVLLLEDADAAFAGRQAVAGAAGGGLTFSGLLNGIDGVAAQEGRLLFLTTNHVDRLDEALLRPGRVDVRVPFERCGGEQLRRYLRHFYGEGSDAAAEELCGCVPPGSLSVAQLQGALMLAPHDPRAGVEAVREMLASQAGTSSGMASEKGREDAS</sequence>
<name>A0A0D3I3V1_EMIH1</name>
<keyword evidence="2 4" id="KW-0547">Nucleotide-binding</keyword>
<dbReference type="PANTHER" id="PTHR23070">
    <property type="entry name" value="BCS1 AAA-TYPE ATPASE"/>
    <property type="match status" value="1"/>
</dbReference>
<dbReference type="eggNOG" id="KOG0743">
    <property type="taxonomic scope" value="Eukaryota"/>
</dbReference>
<evidence type="ECO:0000259" key="5">
    <source>
        <dbReference type="SMART" id="SM00382"/>
    </source>
</evidence>
<dbReference type="SUPFAM" id="SSF52540">
    <property type="entry name" value="P-loop containing nucleoside triphosphate hydrolases"/>
    <property type="match status" value="1"/>
</dbReference>
<dbReference type="InterPro" id="IPR003959">
    <property type="entry name" value="ATPase_AAA_core"/>
</dbReference>
<evidence type="ECO:0000256" key="1">
    <source>
        <dbReference type="ARBA" id="ARBA00007448"/>
    </source>
</evidence>
<dbReference type="InterPro" id="IPR003593">
    <property type="entry name" value="AAA+_ATPase"/>
</dbReference>
<dbReference type="Pfam" id="PF25426">
    <property type="entry name" value="AAA_lid_BCS1"/>
    <property type="match status" value="1"/>
</dbReference>
<evidence type="ECO:0000256" key="3">
    <source>
        <dbReference type="ARBA" id="ARBA00022840"/>
    </source>
</evidence>
<organism evidence="6 7">
    <name type="scientific">Emiliania huxleyi (strain CCMP1516)</name>
    <dbReference type="NCBI Taxonomy" id="280463"/>
    <lineage>
        <taxon>Eukaryota</taxon>
        <taxon>Haptista</taxon>
        <taxon>Haptophyta</taxon>
        <taxon>Prymnesiophyceae</taxon>
        <taxon>Isochrysidales</taxon>
        <taxon>Noelaerhabdaceae</taxon>
        <taxon>Emiliania</taxon>
    </lineage>
</organism>
<keyword evidence="3 4" id="KW-0067">ATP-binding</keyword>
<reference evidence="7" key="1">
    <citation type="journal article" date="2013" name="Nature">
        <title>Pan genome of the phytoplankton Emiliania underpins its global distribution.</title>
        <authorList>
            <person name="Read B.A."/>
            <person name="Kegel J."/>
            <person name="Klute M.J."/>
            <person name="Kuo A."/>
            <person name="Lefebvre S.C."/>
            <person name="Maumus F."/>
            <person name="Mayer C."/>
            <person name="Miller J."/>
            <person name="Monier A."/>
            <person name="Salamov A."/>
            <person name="Young J."/>
            <person name="Aguilar M."/>
            <person name="Claverie J.M."/>
            <person name="Frickenhaus S."/>
            <person name="Gonzalez K."/>
            <person name="Herman E.K."/>
            <person name="Lin Y.C."/>
            <person name="Napier J."/>
            <person name="Ogata H."/>
            <person name="Sarno A.F."/>
            <person name="Shmutz J."/>
            <person name="Schroeder D."/>
            <person name="de Vargas C."/>
            <person name="Verret F."/>
            <person name="von Dassow P."/>
            <person name="Valentin K."/>
            <person name="Van de Peer Y."/>
            <person name="Wheeler G."/>
            <person name="Dacks J.B."/>
            <person name="Delwiche C.F."/>
            <person name="Dyhrman S.T."/>
            <person name="Glockner G."/>
            <person name="John U."/>
            <person name="Richards T."/>
            <person name="Worden A.Z."/>
            <person name="Zhang X."/>
            <person name="Grigoriev I.V."/>
            <person name="Allen A.E."/>
            <person name="Bidle K."/>
            <person name="Borodovsky M."/>
            <person name="Bowler C."/>
            <person name="Brownlee C."/>
            <person name="Cock J.M."/>
            <person name="Elias M."/>
            <person name="Gladyshev V.N."/>
            <person name="Groth M."/>
            <person name="Guda C."/>
            <person name="Hadaegh A."/>
            <person name="Iglesias-Rodriguez M.D."/>
            <person name="Jenkins J."/>
            <person name="Jones B.M."/>
            <person name="Lawson T."/>
            <person name="Leese F."/>
            <person name="Lindquist E."/>
            <person name="Lobanov A."/>
            <person name="Lomsadze A."/>
            <person name="Malik S.B."/>
            <person name="Marsh M.E."/>
            <person name="Mackinder L."/>
            <person name="Mock T."/>
            <person name="Mueller-Roeber B."/>
            <person name="Pagarete A."/>
            <person name="Parker M."/>
            <person name="Probert I."/>
            <person name="Quesneville H."/>
            <person name="Raines C."/>
            <person name="Rensing S.A."/>
            <person name="Riano-Pachon D.M."/>
            <person name="Richier S."/>
            <person name="Rokitta S."/>
            <person name="Shiraiwa Y."/>
            <person name="Soanes D.M."/>
            <person name="van der Giezen M."/>
            <person name="Wahlund T.M."/>
            <person name="Williams B."/>
            <person name="Wilson W."/>
            <person name="Wolfe G."/>
            <person name="Wurch L.L."/>
        </authorList>
    </citation>
    <scope>NUCLEOTIDE SEQUENCE</scope>
</reference>
<reference evidence="6" key="2">
    <citation type="submission" date="2024-10" db="UniProtKB">
        <authorList>
            <consortium name="EnsemblProtists"/>
        </authorList>
    </citation>
    <scope>IDENTIFICATION</scope>
</reference>
<comment type="similarity">
    <text evidence="1">Belongs to the AAA ATPase family. BCS1 subfamily.</text>
</comment>
<proteinExistence type="inferred from homology"/>
<dbReference type="InterPro" id="IPR027417">
    <property type="entry name" value="P-loop_NTPase"/>
</dbReference>
<dbReference type="GO" id="GO:0016887">
    <property type="term" value="F:ATP hydrolysis activity"/>
    <property type="evidence" value="ECO:0007669"/>
    <property type="project" value="InterPro"/>
</dbReference>
<dbReference type="SMART" id="SM00382">
    <property type="entry name" value="AAA"/>
    <property type="match status" value="1"/>
</dbReference>
<evidence type="ECO:0000256" key="2">
    <source>
        <dbReference type="ARBA" id="ARBA00022741"/>
    </source>
</evidence>
<dbReference type="HOGENOM" id="CLU_010189_7_0_1"/>
<dbReference type="STRING" id="2903.R1CGH4"/>
<dbReference type="Pfam" id="PF00004">
    <property type="entry name" value="AAA"/>
    <property type="match status" value="1"/>
</dbReference>
<dbReference type="RefSeq" id="XP_005774021.1">
    <property type="nucleotide sequence ID" value="XM_005773964.1"/>
</dbReference>
<dbReference type="PaxDb" id="2903-EOD05936"/>
<keyword evidence="7" id="KW-1185">Reference proteome</keyword>
<dbReference type="GO" id="GO:0005524">
    <property type="term" value="F:ATP binding"/>
    <property type="evidence" value="ECO:0007669"/>
    <property type="project" value="UniProtKB-KW"/>
</dbReference>
<dbReference type="InterPro" id="IPR003960">
    <property type="entry name" value="ATPase_AAA_CS"/>
</dbReference>
<dbReference type="PROSITE" id="PS00674">
    <property type="entry name" value="AAA"/>
    <property type="match status" value="1"/>
</dbReference>